<proteinExistence type="predicted"/>
<keyword evidence="2" id="KW-1185">Reference proteome</keyword>
<dbReference type="EMBL" id="UYRV01118469">
    <property type="protein sequence ID" value="VDN31174.1"/>
    <property type="molecule type" value="Genomic_DNA"/>
</dbReference>
<evidence type="ECO:0000313" key="2">
    <source>
        <dbReference type="Proteomes" id="UP000271889"/>
    </source>
</evidence>
<reference evidence="1 2" key="1">
    <citation type="submission" date="2018-11" db="EMBL/GenBank/DDBJ databases">
        <authorList>
            <consortium name="Pathogen Informatics"/>
        </authorList>
    </citation>
    <scope>NUCLEOTIDE SEQUENCE [LARGE SCALE GENOMIC DNA]</scope>
</reference>
<name>A0A3P7MNI6_CYLGO</name>
<protein>
    <submittedName>
        <fullName evidence="1">Uncharacterized protein</fullName>
    </submittedName>
</protein>
<accession>A0A3P7MNI6</accession>
<evidence type="ECO:0000313" key="1">
    <source>
        <dbReference type="EMBL" id="VDN31174.1"/>
    </source>
</evidence>
<dbReference type="Proteomes" id="UP000271889">
    <property type="component" value="Unassembled WGS sequence"/>
</dbReference>
<organism evidence="1 2">
    <name type="scientific">Cylicostephanus goldi</name>
    <name type="common">Nematode worm</name>
    <dbReference type="NCBI Taxonomy" id="71465"/>
    <lineage>
        <taxon>Eukaryota</taxon>
        <taxon>Metazoa</taxon>
        <taxon>Ecdysozoa</taxon>
        <taxon>Nematoda</taxon>
        <taxon>Chromadorea</taxon>
        <taxon>Rhabditida</taxon>
        <taxon>Rhabditina</taxon>
        <taxon>Rhabditomorpha</taxon>
        <taxon>Strongyloidea</taxon>
        <taxon>Strongylidae</taxon>
        <taxon>Cylicostephanus</taxon>
    </lineage>
</organism>
<sequence>MCRKPSRITKKKEQNRIMTRSCCQMMSISVALSSITAKRRCIERLRNV</sequence>
<dbReference type="AlphaFoldDB" id="A0A3P7MNI6"/>
<gene>
    <name evidence="1" type="ORF">CGOC_LOCUS11742</name>
</gene>